<accession>A0A438DY90</accession>
<evidence type="ECO:0000313" key="2">
    <source>
        <dbReference type="Proteomes" id="UP000288805"/>
    </source>
</evidence>
<reference evidence="1 2" key="1">
    <citation type="journal article" date="2018" name="PLoS Genet.">
        <title>Population sequencing reveals clonal diversity and ancestral inbreeding in the grapevine cultivar Chardonnay.</title>
        <authorList>
            <person name="Roach M.J."/>
            <person name="Johnson D.L."/>
            <person name="Bohlmann J."/>
            <person name="van Vuuren H.J."/>
            <person name="Jones S.J."/>
            <person name="Pretorius I.S."/>
            <person name="Schmidt S.A."/>
            <person name="Borneman A.R."/>
        </authorList>
    </citation>
    <scope>NUCLEOTIDE SEQUENCE [LARGE SCALE GENOMIC DNA]</scope>
    <source>
        <strain evidence="2">cv. Chardonnay</strain>
        <tissue evidence="1">Leaf</tissue>
    </source>
</reference>
<comment type="caution">
    <text evidence="1">The sequence shown here is derived from an EMBL/GenBank/DDBJ whole genome shotgun (WGS) entry which is preliminary data.</text>
</comment>
<dbReference type="EMBL" id="QGNW01001459">
    <property type="protein sequence ID" value="RVW40402.1"/>
    <property type="molecule type" value="Genomic_DNA"/>
</dbReference>
<proteinExistence type="predicted"/>
<dbReference type="AlphaFoldDB" id="A0A438DY90"/>
<dbReference type="Proteomes" id="UP000288805">
    <property type="component" value="Unassembled WGS sequence"/>
</dbReference>
<organism evidence="1 2">
    <name type="scientific">Vitis vinifera</name>
    <name type="common">Grape</name>
    <dbReference type="NCBI Taxonomy" id="29760"/>
    <lineage>
        <taxon>Eukaryota</taxon>
        <taxon>Viridiplantae</taxon>
        <taxon>Streptophyta</taxon>
        <taxon>Embryophyta</taxon>
        <taxon>Tracheophyta</taxon>
        <taxon>Spermatophyta</taxon>
        <taxon>Magnoliopsida</taxon>
        <taxon>eudicotyledons</taxon>
        <taxon>Gunneridae</taxon>
        <taxon>Pentapetalae</taxon>
        <taxon>rosids</taxon>
        <taxon>Vitales</taxon>
        <taxon>Vitaceae</taxon>
        <taxon>Viteae</taxon>
        <taxon>Vitis</taxon>
    </lineage>
</organism>
<protein>
    <submittedName>
        <fullName evidence="1">Uncharacterized protein</fullName>
    </submittedName>
</protein>
<name>A0A438DY90_VITVI</name>
<gene>
    <name evidence="1" type="ORF">CK203_090047</name>
</gene>
<sequence>MEALSCLLRRAVNLVDLSELGCKVKSLLSSYLGLSWGVFFKSMATWDIVEERFRKRLRLKQIQRDYLWGGGALEWKPHLARSRKYGEERGGWCSREVRDGYSVGLSKAIRKEWHIVDSRLAFVVGNGQRMKFWKDKWCGALPSCDSFPTLFALIVSKDTWVKNV</sequence>
<evidence type="ECO:0000313" key="1">
    <source>
        <dbReference type="EMBL" id="RVW40402.1"/>
    </source>
</evidence>